<keyword evidence="4" id="KW-0804">Transcription</keyword>
<evidence type="ECO:0000259" key="7">
    <source>
        <dbReference type="PROSITE" id="PS50090"/>
    </source>
</evidence>
<dbReference type="CDD" id="cd12203">
    <property type="entry name" value="GT1"/>
    <property type="match status" value="1"/>
</dbReference>
<dbReference type="PANTHER" id="PTHR21654:SF66">
    <property type="entry name" value="TRIHELIX TRANSCRIPTION FACTOR GT-3B"/>
    <property type="match status" value="1"/>
</dbReference>
<feature type="domain" description="Myb-like" evidence="7">
    <location>
        <begin position="31"/>
        <end position="87"/>
    </location>
</feature>
<keyword evidence="3" id="KW-0238">DNA-binding</keyword>
<dbReference type="Gene3D" id="1.10.10.60">
    <property type="entry name" value="Homeodomain-like"/>
    <property type="match status" value="1"/>
</dbReference>
<accession>A0A699GYK7</accession>
<dbReference type="Pfam" id="PF13837">
    <property type="entry name" value="Myb_DNA-bind_4"/>
    <property type="match status" value="1"/>
</dbReference>
<comment type="caution">
    <text evidence="8">The sequence shown here is derived from an EMBL/GenBank/DDBJ whole genome shotgun (WGS) entry which is preliminary data.</text>
</comment>
<evidence type="ECO:0000256" key="4">
    <source>
        <dbReference type="ARBA" id="ARBA00023163"/>
    </source>
</evidence>
<dbReference type="PANTHER" id="PTHR21654">
    <property type="entry name" value="FI21293P1"/>
    <property type="match status" value="1"/>
</dbReference>
<keyword evidence="5" id="KW-0539">Nucleus</keyword>
<sequence length="273" mass="32393">MDHGPLHHISGGIDQIIASGAGGGGDRFPQWSIQETRDFLMIRGDLDQTFLETKRNKLLWEVISRKMKERGYNRSAEQCKAKWKNLVTRYKGCETVEHDGMRQQFPFYNDLQAIFTARMQRMLWMETEGVGSGSTKRVMQLSSDDDDDNEESDLEKASVGKNKKRKAIKISMGNNPSSSNAGNTKEILEEYMKQQMHIDMQWMRTFEAKEEERKLKEMEWQQKMEALEHERIMLDRRWREREEQRRMREEARSEKQDAFITELFNKLRRQDNQ</sequence>
<feature type="compositionally biased region" description="Acidic residues" evidence="6">
    <location>
        <begin position="143"/>
        <end position="153"/>
    </location>
</feature>
<dbReference type="InterPro" id="IPR044822">
    <property type="entry name" value="Myb_DNA-bind_4"/>
</dbReference>
<dbReference type="InterPro" id="IPR001005">
    <property type="entry name" value="SANT/Myb"/>
</dbReference>
<evidence type="ECO:0000256" key="6">
    <source>
        <dbReference type="SAM" id="MobiDB-lite"/>
    </source>
</evidence>
<organism evidence="8">
    <name type="scientific">Tanacetum cinerariifolium</name>
    <name type="common">Dalmatian daisy</name>
    <name type="synonym">Chrysanthemum cinerariifolium</name>
    <dbReference type="NCBI Taxonomy" id="118510"/>
    <lineage>
        <taxon>Eukaryota</taxon>
        <taxon>Viridiplantae</taxon>
        <taxon>Streptophyta</taxon>
        <taxon>Embryophyta</taxon>
        <taxon>Tracheophyta</taxon>
        <taxon>Spermatophyta</taxon>
        <taxon>Magnoliopsida</taxon>
        <taxon>eudicotyledons</taxon>
        <taxon>Gunneridae</taxon>
        <taxon>Pentapetalae</taxon>
        <taxon>asterids</taxon>
        <taxon>campanulids</taxon>
        <taxon>Asterales</taxon>
        <taxon>Asteraceae</taxon>
        <taxon>Asteroideae</taxon>
        <taxon>Anthemideae</taxon>
        <taxon>Anthemidinae</taxon>
        <taxon>Tanacetum</taxon>
    </lineage>
</organism>
<proteinExistence type="predicted"/>
<evidence type="ECO:0000256" key="5">
    <source>
        <dbReference type="ARBA" id="ARBA00023242"/>
    </source>
</evidence>
<dbReference type="GO" id="GO:0003677">
    <property type="term" value="F:DNA binding"/>
    <property type="evidence" value="ECO:0007669"/>
    <property type="project" value="UniProtKB-KW"/>
</dbReference>
<comment type="subcellular location">
    <subcellularLocation>
        <location evidence="1">Nucleus</location>
    </subcellularLocation>
</comment>
<keyword evidence="2" id="KW-0805">Transcription regulation</keyword>
<evidence type="ECO:0000313" key="8">
    <source>
        <dbReference type="EMBL" id="GEW84288.1"/>
    </source>
</evidence>
<evidence type="ECO:0000256" key="3">
    <source>
        <dbReference type="ARBA" id="ARBA00023125"/>
    </source>
</evidence>
<dbReference type="GO" id="GO:0006355">
    <property type="term" value="P:regulation of DNA-templated transcription"/>
    <property type="evidence" value="ECO:0007669"/>
    <property type="project" value="UniProtKB-ARBA"/>
</dbReference>
<dbReference type="EMBL" id="BKCJ010076562">
    <property type="protein sequence ID" value="GEW84288.1"/>
    <property type="molecule type" value="Genomic_DNA"/>
</dbReference>
<dbReference type="AlphaFoldDB" id="A0A699GYK7"/>
<dbReference type="SMART" id="SM00717">
    <property type="entry name" value="SANT"/>
    <property type="match status" value="1"/>
</dbReference>
<dbReference type="GO" id="GO:0005634">
    <property type="term" value="C:nucleus"/>
    <property type="evidence" value="ECO:0007669"/>
    <property type="project" value="UniProtKB-SubCell"/>
</dbReference>
<reference evidence="8" key="1">
    <citation type="journal article" date="2019" name="Sci. Rep.">
        <title>Draft genome of Tanacetum cinerariifolium, the natural source of mosquito coil.</title>
        <authorList>
            <person name="Yamashiro T."/>
            <person name="Shiraishi A."/>
            <person name="Satake H."/>
            <person name="Nakayama K."/>
        </authorList>
    </citation>
    <scope>NUCLEOTIDE SEQUENCE</scope>
</reference>
<name>A0A699GYK7_TANCI</name>
<dbReference type="FunFam" id="1.10.10.60:FF:000032">
    <property type="entry name" value="Zinc finger and SCAN domain-containing 20"/>
    <property type="match status" value="1"/>
</dbReference>
<feature type="region of interest" description="Disordered" evidence="6">
    <location>
        <begin position="134"/>
        <end position="183"/>
    </location>
</feature>
<evidence type="ECO:0000256" key="1">
    <source>
        <dbReference type="ARBA" id="ARBA00004123"/>
    </source>
</evidence>
<dbReference type="PROSITE" id="PS50090">
    <property type="entry name" value="MYB_LIKE"/>
    <property type="match status" value="1"/>
</dbReference>
<gene>
    <name evidence="8" type="ORF">Tci_256264</name>
</gene>
<evidence type="ECO:0000256" key="2">
    <source>
        <dbReference type="ARBA" id="ARBA00023015"/>
    </source>
</evidence>
<feature type="compositionally biased region" description="Polar residues" evidence="6">
    <location>
        <begin position="172"/>
        <end position="183"/>
    </location>
</feature>
<protein>
    <submittedName>
        <fullName evidence="8">Trihelix transcription factor GT-3b</fullName>
    </submittedName>
</protein>